<organism evidence="2 3">
    <name type="scientific">Streptomyces nymphaeiformis</name>
    <dbReference type="NCBI Taxonomy" id="2663842"/>
    <lineage>
        <taxon>Bacteria</taxon>
        <taxon>Bacillati</taxon>
        <taxon>Actinomycetota</taxon>
        <taxon>Actinomycetes</taxon>
        <taxon>Kitasatosporales</taxon>
        <taxon>Streptomycetaceae</taxon>
        <taxon>Streptomyces</taxon>
    </lineage>
</organism>
<accession>A0A7W7TUI7</accession>
<evidence type="ECO:0000313" key="2">
    <source>
        <dbReference type="EMBL" id="MBB4979612.1"/>
    </source>
</evidence>
<keyword evidence="3" id="KW-1185">Reference proteome</keyword>
<feature type="compositionally biased region" description="Basic and acidic residues" evidence="1">
    <location>
        <begin position="37"/>
        <end position="55"/>
    </location>
</feature>
<proteinExistence type="predicted"/>
<sequence length="55" mass="6245">MTEPDSAFAPAAGLLDRIVGQLAARLAEVRPYGRRQQKYEKPEQHEKSDEEAHRP</sequence>
<gene>
    <name evidence="2" type="ORF">GGE06_000500</name>
</gene>
<feature type="region of interest" description="Disordered" evidence="1">
    <location>
        <begin position="29"/>
        <end position="55"/>
    </location>
</feature>
<protein>
    <submittedName>
        <fullName evidence="2">Uncharacterized protein</fullName>
    </submittedName>
</protein>
<reference evidence="2 3" key="1">
    <citation type="submission" date="2020-08" db="EMBL/GenBank/DDBJ databases">
        <title>Genomic Encyclopedia of Type Strains, Phase III (KMG-III): the genomes of soil and plant-associated and newly described type strains.</title>
        <authorList>
            <person name="Whitman W."/>
        </authorList>
    </citation>
    <scope>NUCLEOTIDE SEQUENCE [LARGE SCALE GENOMIC DNA]</scope>
    <source>
        <strain evidence="2 3">SFB5A</strain>
    </source>
</reference>
<evidence type="ECO:0000256" key="1">
    <source>
        <dbReference type="SAM" id="MobiDB-lite"/>
    </source>
</evidence>
<dbReference type="AlphaFoldDB" id="A0A7W7TUI7"/>
<dbReference type="RefSeq" id="WP_181924637.1">
    <property type="nucleotide sequence ID" value="NZ_JACHJY010000001.1"/>
</dbReference>
<dbReference type="Proteomes" id="UP000582643">
    <property type="component" value="Unassembled WGS sequence"/>
</dbReference>
<comment type="caution">
    <text evidence="2">The sequence shown here is derived from an EMBL/GenBank/DDBJ whole genome shotgun (WGS) entry which is preliminary data.</text>
</comment>
<evidence type="ECO:0000313" key="3">
    <source>
        <dbReference type="Proteomes" id="UP000582643"/>
    </source>
</evidence>
<dbReference type="EMBL" id="JACHJY010000001">
    <property type="protein sequence ID" value="MBB4979612.1"/>
    <property type="molecule type" value="Genomic_DNA"/>
</dbReference>
<name>A0A7W7TUI7_9ACTN</name>